<evidence type="ECO:0000256" key="15">
    <source>
        <dbReference type="SAM" id="Phobius"/>
    </source>
</evidence>
<evidence type="ECO:0000256" key="11">
    <source>
        <dbReference type="ARBA" id="ARBA00023136"/>
    </source>
</evidence>
<dbReference type="AlphaFoldDB" id="M3HLP9"/>
<dbReference type="Gene3D" id="3.90.550.10">
    <property type="entry name" value="Spore Coat Polysaccharide Biosynthesis Protein SpsA, Chain A"/>
    <property type="match status" value="1"/>
</dbReference>
<feature type="transmembrane region" description="Helical" evidence="15">
    <location>
        <begin position="12"/>
        <end position="32"/>
    </location>
</feature>
<protein>
    <recommendedName>
        <fullName evidence="6">Ceramide glucosyltransferase</fullName>
        <ecNumber evidence="5">2.4.1.80</ecNumber>
    </recommendedName>
    <alternativeName>
        <fullName evidence="13">Glucosylceramide synthase</fullName>
    </alternativeName>
    <alternativeName>
        <fullName evidence="14">UDP-glucose ceramide glucosyltransferase</fullName>
    </alternativeName>
    <alternativeName>
        <fullName evidence="12">UDP-glucose:N-acylsphingosine D-glucosyltransferase</fullName>
    </alternativeName>
</protein>
<keyword evidence="7" id="KW-0328">Glycosyltransferase</keyword>
<dbReference type="Pfam" id="PF13506">
    <property type="entry name" value="Glyco_transf_21"/>
    <property type="match status" value="1"/>
</dbReference>
<dbReference type="GO" id="GO:0008120">
    <property type="term" value="F:ceramide glucosyltransferase activity"/>
    <property type="evidence" value="ECO:0007669"/>
    <property type="project" value="UniProtKB-EC"/>
</dbReference>
<dbReference type="GO" id="GO:0016020">
    <property type="term" value="C:membrane"/>
    <property type="evidence" value="ECO:0007669"/>
    <property type="project" value="UniProtKB-SubCell"/>
</dbReference>
<gene>
    <name evidence="16" type="ORF">G210_1073</name>
</gene>
<accession>M3HLP9</accession>
<keyword evidence="8" id="KW-0808">Transferase</keyword>
<dbReference type="UniPathway" id="UPA00222"/>
<dbReference type="EMBL" id="AOGT01001137">
    <property type="protein sequence ID" value="EMG48362.1"/>
    <property type="molecule type" value="Genomic_DNA"/>
</dbReference>
<evidence type="ECO:0000256" key="10">
    <source>
        <dbReference type="ARBA" id="ARBA00022989"/>
    </source>
</evidence>
<evidence type="ECO:0000256" key="3">
    <source>
        <dbReference type="ARBA" id="ARBA00004991"/>
    </source>
</evidence>
<comment type="caution">
    <text evidence="16">The sequence shown here is derived from an EMBL/GenBank/DDBJ whole genome shotgun (WGS) entry which is preliminary data.</text>
</comment>
<evidence type="ECO:0000256" key="6">
    <source>
        <dbReference type="ARBA" id="ARBA00019988"/>
    </source>
</evidence>
<comment type="pathway">
    <text evidence="2">Lipid metabolism; sphingolipid metabolism.</text>
</comment>
<comment type="similarity">
    <text evidence="4">Belongs to the glycosyltransferase 2 family.</text>
</comment>
<feature type="transmembrane region" description="Helical" evidence="15">
    <location>
        <begin position="461"/>
        <end position="481"/>
    </location>
</feature>
<dbReference type="eggNOG" id="KOG2547">
    <property type="taxonomic scope" value="Eukaryota"/>
</dbReference>
<proteinExistence type="inferred from homology"/>
<dbReference type="EC" id="2.4.1.80" evidence="5"/>
<keyword evidence="9 15" id="KW-0812">Transmembrane</keyword>
<dbReference type="OrthoDB" id="1483400at2759"/>
<evidence type="ECO:0000256" key="13">
    <source>
        <dbReference type="ARBA" id="ARBA00031543"/>
    </source>
</evidence>
<keyword evidence="10 15" id="KW-1133">Transmembrane helix</keyword>
<evidence type="ECO:0000313" key="17">
    <source>
        <dbReference type="Proteomes" id="UP000011777"/>
    </source>
</evidence>
<sequence>MEQVESSHFRIFTGYFFLLWYIVILAVAYSGFFEIFNNFRSRPELSKQNEQKDDHEEDIYEGVTIIRPIKGIDPELYTCLESSLLQNYPIHKLQVLFCIQDSNDESLPILQQLIDKYPKIDCKILIGDDDHYGPNPKVNNLVKGFLSAKYDVLWIMDSNVWASENILKNSIITLNKDLNMGRKNKNIKRPVKLVHHVPLAVSINDNNNNNPYSPFSSANRSKNLGAKLDEMFLHTSHSKFYVSLNNLAIAPCVNGKSNIYRRSDLDQSVKLIPYKDNQFFNDEIVKRDAKYYSTLPGIGHGIKFFARYIGEDNMIGIALWENCQSKTGLTGDVVIQPLGNKSAMSTNSNSVKDYIQRRVRWLRVRKYMVLMATLVEPTTESLICGIYGTYAISTVFFKGQWFNKYWFAFHMIIWVITDYTQYYILINHVHKGHHNLSSSSSSLPPWLVRVPSQSYSFSKWFCIWLVREFLALPIWLIAMFGHEIDWRGKPFKIKKDLTAEEI</sequence>
<dbReference type="STRING" id="1245528.M3HLP9"/>
<name>M3HLP9_CANMX</name>
<dbReference type="PANTHER" id="PTHR12726:SF0">
    <property type="entry name" value="CERAMIDE GLUCOSYLTRANSFERASE"/>
    <property type="match status" value="1"/>
</dbReference>
<evidence type="ECO:0000256" key="8">
    <source>
        <dbReference type="ARBA" id="ARBA00022679"/>
    </source>
</evidence>
<dbReference type="Proteomes" id="UP000011777">
    <property type="component" value="Unassembled WGS sequence"/>
</dbReference>
<comment type="pathway">
    <text evidence="3">Sphingolipid metabolism.</text>
</comment>
<organism evidence="16 17">
    <name type="scientific">Candida maltosa (strain Xu316)</name>
    <name type="common">Yeast</name>
    <dbReference type="NCBI Taxonomy" id="1245528"/>
    <lineage>
        <taxon>Eukaryota</taxon>
        <taxon>Fungi</taxon>
        <taxon>Dikarya</taxon>
        <taxon>Ascomycota</taxon>
        <taxon>Saccharomycotina</taxon>
        <taxon>Pichiomycetes</taxon>
        <taxon>Debaryomycetaceae</taxon>
        <taxon>Candida/Lodderomyces clade</taxon>
        <taxon>Candida</taxon>
    </lineage>
</organism>
<dbReference type="HOGENOM" id="CLU_030898_1_0_1"/>
<evidence type="ECO:0000256" key="2">
    <source>
        <dbReference type="ARBA" id="ARBA00004760"/>
    </source>
</evidence>
<keyword evidence="11 15" id="KW-0472">Membrane</keyword>
<dbReference type="PANTHER" id="PTHR12726">
    <property type="entry name" value="CERAMIDE GLUCOSYLTRANSFERASE"/>
    <property type="match status" value="1"/>
</dbReference>
<dbReference type="OMA" id="IVWIIDC"/>
<evidence type="ECO:0000256" key="12">
    <source>
        <dbReference type="ARBA" id="ARBA00031017"/>
    </source>
</evidence>
<dbReference type="SUPFAM" id="SSF53448">
    <property type="entry name" value="Nucleotide-diphospho-sugar transferases"/>
    <property type="match status" value="1"/>
</dbReference>
<evidence type="ECO:0000313" key="16">
    <source>
        <dbReference type="EMBL" id="EMG48362.1"/>
    </source>
</evidence>
<reference evidence="16 17" key="1">
    <citation type="submission" date="2013-02" db="EMBL/GenBank/DDBJ databases">
        <title>Genome sequence of Candida maltosa Xu316, a potential industrial strain for xylitol and ethanol production.</title>
        <authorList>
            <person name="Yu J."/>
            <person name="Wang Q."/>
            <person name="Geng X."/>
            <person name="Bao W."/>
            <person name="He P."/>
            <person name="Cai J."/>
        </authorList>
    </citation>
    <scope>NUCLEOTIDE SEQUENCE [LARGE SCALE GENOMIC DNA]</scope>
    <source>
        <strain evidence="17">Xu316</strain>
    </source>
</reference>
<evidence type="ECO:0000256" key="1">
    <source>
        <dbReference type="ARBA" id="ARBA00004141"/>
    </source>
</evidence>
<evidence type="ECO:0000256" key="7">
    <source>
        <dbReference type="ARBA" id="ARBA00022676"/>
    </source>
</evidence>
<evidence type="ECO:0000256" key="9">
    <source>
        <dbReference type="ARBA" id="ARBA00022692"/>
    </source>
</evidence>
<evidence type="ECO:0000256" key="4">
    <source>
        <dbReference type="ARBA" id="ARBA00006739"/>
    </source>
</evidence>
<keyword evidence="17" id="KW-1185">Reference proteome</keyword>
<dbReference type="InterPro" id="IPR025993">
    <property type="entry name" value="Ceramide_glucosylTrfase"/>
</dbReference>
<evidence type="ECO:0000256" key="14">
    <source>
        <dbReference type="ARBA" id="ARBA00032575"/>
    </source>
</evidence>
<comment type="subcellular location">
    <subcellularLocation>
        <location evidence="1">Membrane</location>
        <topology evidence="1">Multi-pass membrane protein</topology>
    </subcellularLocation>
</comment>
<dbReference type="InterPro" id="IPR029044">
    <property type="entry name" value="Nucleotide-diphossugar_trans"/>
</dbReference>
<dbReference type="GO" id="GO:0006679">
    <property type="term" value="P:glucosylceramide biosynthetic process"/>
    <property type="evidence" value="ECO:0007669"/>
    <property type="project" value="TreeGrafter"/>
</dbReference>
<evidence type="ECO:0000256" key="5">
    <source>
        <dbReference type="ARBA" id="ARBA00012699"/>
    </source>
</evidence>
<feature type="transmembrane region" description="Helical" evidence="15">
    <location>
        <begin position="405"/>
        <end position="425"/>
    </location>
</feature>
<feature type="transmembrane region" description="Helical" evidence="15">
    <location>
        <begin position="367"/>
        <end position="393"/>
    </location>
</feature>